<protein>
    <submittedName>
        <fullName evidence="1">Uncharacterized protein</fullName>
    </submittedName>
</protein>
<keyword evidence="2" id="KW-1185">Reference proteome</keyword>
<accession>A0ACB0K3A8</accession>
<reference evidence="1" key="1">
    <citation type="submission" date="2023-10" db="EMBL/GenBank/DDBJ databases">
        <authorList>
            <person name="Rodriguez Cubillos JULIANA M."/>
            <person name="De Vega J."/>
        </authorList>
    </citation>
    <scope>NUCLEOTIDE SEQUENCE</scope>
</reference>
<dbReference type="Proteomes" id="UP001177021">
    <property type="component" value="Unassembled WGS sequence"/>
</dbReference>
<gene>
    <name evidence="1" type="ORF">MILVUS5_LOCUS18146</name>
</gene>
<name>A0ACB0K3A8_TRIPR</name>
<organism evidence="1 2">
    <name type="scientific">Trifolium pratense</name>
    <name type="common">Red clover</name>
    <dbReference type="NCBI Taxonomy" id="57577"/>
    <lineage>
        <taxon>Eukaryota</taxon>
        <taxon>Viridiplantae</taxon>
        <taxon>Streptophyta</taxon>
        <taxon>Embryophyta</taxon>
        <taxon>Tracheophyta</taxon>
        <taxon>Spermatophyta</taxon>
        <taxon>Magnoliopsida</taxon>
        <taxon>eudicotyledons</taxon>
        <taxon>Gunneridae</taxon>
        <taxon>Pentapetalae</taxon>
        <taxon>rosids</taxon>
        <taxon>fabids</taxon>
        <taxon>Fabales</taxon>
        <taxon>Fabaceae</taxon>
        <taxon>Papilionoideae</taxon>
        <taxon>50 kb inversion clade</taxon>
        <taxon>NPAAA clade</taxon>
        <taxon>Hologalegina</taxon>
        <taxon>IRL clade</taxon>
        <taxon>Trifolieae</taxon>
        <taxon>Trifolium</taxon>
    </lineage>
</organism>
<dbReference type="EMBL" id="CASHSV030000109">
    <property type="protein sequence ID" value="CAJ2650275.1"/>
    <property type="molecule type" value="Genomic_DNA"/>
</dbReference>
<evidence type="ECO:0000313" key="2">
    <source>
        <dbReference type="Proteomes" id="UP001177021"/>
    </source>
</evidence>
<comment type="caution">
    <text evidence="1">The sequence shown here is derived from an EMBL/GenBank/DDBJ whole genome shotgun (WGS) entry which is preliminary data.</text>
</comment>
<evidence type="ECO:0000313" key="1">
    <source>
        <dbReference type="EMBL" id="CAJ2650275.1"/>
    </source>
</evidence>
<sequence length="499" mass="56691">MEYYIKFVSLICTLYAFIHIIAFNLLHKNTKSPKLPPGPPCYPLIGNRLQLGPSKLHQTLAKLSKTYGPIMTVKIGTITTMVISSAKIAKEALHKNDQVLSNRFVPQSVQALSHDKASPIFMPISPKWKTLRKICATKIFSSQQLDSTQILRLRKLKELVVYLQENCRKGKPIDIGEVAFTISLNSISNTLFSIDLASFTSCSSQKFRHIISSMLIDSSKPNIADYYPILRKIDPQGVRRRMRSHYQKLLTLFESIVEDRTNGKEDSTMERSDVLDSFLEIIQKENPELTLHDVLHLFLDLFVAGIDTTSATIEWAMAELLQNPEKLKKTRNELQQVINKDEEPKDSDINKLPYLQAVVKETLRLHPTAPILVRKSGSEADLCGFRVPKDTLVLVNVWSMGRDSSIWTDPNLFLPERFLESGEEFIGEDFGFIPFGAGRRMCSGVPFAHRVVHTMLATLLYHFDWKLADGEKIEDMDMTEKFGTTLHKVKPLMVIPVDE</sequence>
<proteinExistence type="predicted"/>